<dbReference type="PANTHER" id="PTHR10046">
    <property type="entry name" value="ATP DEPENDENT LON PROTEASE FAMILY MEMBER"/>
    <property type="match status" value="1"/>
</dbReference>
<evidence type="ECO:0000313" key="3">
    <source>
        <dbReference type="EMBL" id="MRI66040.1"/>
    </source>
</evidence>
<dbReference type="EMBL" id="WJEE01000011">
    <property type="protein sequence ID" value="MRI66040.1"/>
    <property type="molecule type" value="Genomic_DNA"/>
</dbReference>
<dbReference type="Proteomes" id="UP000435187">
    <property type="component" value="Unassembled WGS sequence"/>
</dbReference>
<dbReference type="GO" id="GO:0030163">
    <property type="term" value="P:protein catabolic process"/>
    <property type="evidence" value="ECO:0007669"/>
    <property type="project" value="InterPro"/>
</dbReference>
<proteinExistence type="predicted"/>
<protein>
    <recommendedName>
        <fullName evidence="2">Lon proteolytic domain-containing protein</fullName>
    </recommendedName>
</protein>
<feature type="transmembrane region" description="Helical" evidence="1">
    <location>
        <begin position="36"/>
        <end position="55"/>
    </location>
</feature>
<dbReference type="SUPFAM" id="SSF54211">
    <property type="entry name" value="Ribosomal protein S5 domain 2-like"/>
    <property type="match status" value="1"/>
</dbReference>
<feature type="domain" description="Lon proteolytic" evidence="2">
    <location>
        <begin position="198"/>
        <end position="289"/>
    </location>
</feature>
<name>A0A6N7QZA3_9BACI</name>
<dbReference type="InterPro" id="IPR020568">
    <property type="entry name" value="Ribosomal_Su5_D2-typ_SF"/>
</dbReference>
<dbReference type="GO" id="GO:0004176">
    <property type="term" value="F:ATP-dependent peptidase activity"/>
    <property type="evidence" value="ECO:0007669"/>
    <property type="project" value="InterPro"/>
</dbReference>
<dbReference type="InterPro" id="IPR014721">
    <property type="entry name" value="Ribsml_uS5_D2-typ_fold_subgr"/>
</dbReference>
<dbReference type="PRINTS" id="PR00830">
    <property type="entry name" value="ENDOLAPTASE"/>
</dbReference>
<sequence>MFVKKVVNINRNAPFWFICSIYLTEFYYYLVDFINSFVFVLLLCANIIFLLIFNSKIWKIPLLERPALISLILSVFFLVFDFPLVLLDTYQYAITSYSEPEEIIEDTGIYSLGVNLTYISYIENEEEFIKNVKSDKNNYEVIDIKNKNRYKNKNTEIFNMMGIQLKSDFEKMSKVVTDYLHSTPSSIKKYFDRENTGGNSSGLSLILSSLVYQGKLENNKPIAVTGAVNKEGKVYPVGYIKEKILISIDAGFNQIIIPTENMQEAKEIKEAYDLPIEVIGVHDVDEAVELIKELNDNY</sequence>
<keyword evidence="1" id="KW-1133">Transmembrane helix</keyword>
<dbReference type="RefSeq" id="WP_153834812.1">
    <property type="nucleotide sequence ID" value="NZ_JBHUMW010000021.1"/>
</dbReference>
<accession>A0A6N7QZA3</accession>
<keyword evidence="1" id="KW-0812">Transmembrane</keyword>
<dbReference type="GO" id="GO:0006508">
    <property type="term" value="P:proteolysis"/>
    <property type="evidence" value="ECO:0007669"/>
    <property type="project" value="InterPro"/>
</dbReference>
<comment type="caution">
    <text evidence="3">The sequence shown here is derived from an EMBL/GenBank/DDBJ whole genome shotgun (WGS) entry which is preliminary data.</text>
</comment>
<evidence type="ECO:0000256" key="1">
    <source>
        <dbReference type="SAM" id="Phobius"/>
    </source>
</evidence>
<feature type="transmembrane region" description="Helical" evidence="1">
    <location>
        <begin position="12"/>
        <end position="30"/>
    </location>
</feature>
<evidence type="ECO:0000259" key="2">
    <source>
        <dbReference type="Pfam" id="PF05362"/>
    </source>
</evidence>
<dbReference type="GO" id="GO:0005524">
    <property type="term" value="F:ATP binding"/>
    <property type="evidence" value="ECO:0007669"/>
    <property type="project" value="InterPro"/>
</dbReference>
<keyword evidence="1" id="KW-0472">Membrane</keyword>
<dbReference type="InterPro" id="IPR008269">
    <property type="entry name" value="Lon_proteolytic"/>
</dbReference>
<dbReference type="Pfam" id="PF05362">
    <property type="entry name" value="Lon_C"/>
    <property type="match status" value="1"/>
</dbReference>
<dbReference type="AlphaFoldDB" id="A0A6N7QZA3"/>
<dbReference type="Gene3D" id="3.30.230.10">
    <property type="match status" value="1"/>
</dbReference>
<keyword evidence="4" id="KW-1185">Reference proteome</keyword>
<evidence type="ECO:0000313" key="4">
    <source>
        <dbReference type="Proteomes" id="UP000435187"/>
    </source>
</evidence>
<dbReference type="InterPro" id="IPR027065">
    <property type="entry name" value="Lon_Prtase"/>
</dbReference>
<organism evidence="3 4">
    <name type="scientific">Gracilibacillus thailandensis</name>
    <dbReference type="NCBI Taxonomy" id="563735"/>
    <lineage>
        <taxon>Bacteria</taxon>
        <taxon>Bacillati</taxon>
        <taxon>Bacillota</taxon>
        <taxon>Bacilli</taxon>
        <taxon>Bacillales</taxon>
        <taxon>Bacillaceae</taxon>
        <taxon>Gracilibacillus</taxon>
    </lineage>
</organism>
<gene>
    <name evidence="3" type="ORF">GH885_06740</name>
</gene>
<dbReference type="GO" id="GO:0004252">
    <property type="term" value="F:serine-type endopeptidase activity"/>
    <property type="evidence" value="ECO:0007669"/>
    <property type="project" value="InterPro"/>
</dbReference>
<reference evidence="3 4" key="1">
    <citation type="submission" date="2019-10" db="EMBL/GenBank/DDBJ databases">
        <title>Gracilibacillus salitolerans sp. nov., a moderate halophile isolated from a saline soil in northwest China.</title>
        <authorList>
            <person name="Gan L."/>
        </authorList>
    </citation>
    <scope>NUCLEOTIDE SEQUENCE [LARGE SCALE GENOMIC DNA]</scope>
    <source>
        <strain evidence="3 4">TP2-8</strain>
    </source>
</reference>
<feature type="transmembrane region" description="Helical" evidence="1">
    <location>
        <begin position="67"/>
        <end position="87"/>
    </location>
</feature>